<reference evidence="1 2" key="1">
    <citation type="journal article" date="2018" name="BMC Genomics">
        <title>Comparative genome analyses reveal sequence features reflecting distinct modes of host-adaptation between dicot and monocot powdery mildew.</title>
        <authorList>
            <person name="Wu Y."/>
            <person name="Ma X."/>
            <person name="Pan Z."/>
            <person name="Kale S.D."/>
            <person name="Song Y."/>
            <person name="King H."/>
            <person name="Zhang Q."/>
            <person name="Presley C."/>
            <person name="Deng X."/>
            <person name="Wei C.I."/>
            <person name="Xiao S."/>
        </authorList>
    </citation>
    <scope>NUCLEOTIDE SEQUENCE [LARGE SCALE GENOMIC DNA]</scope>
    <source>
        <strain evidence="1">UMSG1</strain>
    </source>
</reference>
<protein>
    <submittedName>
        <fullName evidence="1">Uncharacterized protein</fullName>
    </submittedName>
</protein>
<organism evidence="1 2">
    <name type="scientific">Golovinomyces cichoracearum</name>
    <dbReference type="NCBI Taxonomy" id="62708"/>
    <lineage>
        <taxon>Eukaryota</taxon>
        <taxon>Fungi</taxon>
        <taxon>Dikarya</taxon>
        <taxon>Ascomycota</taxon>
        <taxon>Pezizomycotina</taxon>
        <taxon>Leotiomycetes</taxon>
        <taxon>Erysiphales</taxon>
        <taxon>Erysiphaceae</taxon>
        <taxon>Golovinomyces</taxon>
    </lineage>
</organism>
<dbReference type="AlphaFoldDB" id="A0A420IUP4"/>
<comment type="caution">
    <text evidence="1">The sequence shown here is derived from an EMBL/GenBank/DDBJ whole genome shotgun (WGS) entry which is preliminary data.</text>
</comment>
<name>A0A420IUP4_9PEZI</name>
<proteinExistence type="predicted"/>
<evidence type="ECO:0000313" key="2">
    <source>
        <dbReference type="Proteomes" id="UP000285326"/>
    </source>
</evidence>
<gene>
    <name evidence="1" type="ORF">GcM1_04330</name>
</gene>
<sequence length="61" mass="6713">MSFLDSISLAFILELEVEICLTKPICPPALLDCMKGNSNPESKLTVEQSPFYGSKYKSSVV</sequence>
<dbReference type="EMBL" id="MCBS01021318">
    <property type="protein sequence ID" value="RKF78235.1"/>
    <property type="molecule type" value="Genomic_DNA"/>
</dbReference>
<accession>A0A420IUP4</accession>
<dbReference type="Proteomes" id="UP000285326">
    <property type="component" value="Unassembled WGS sequence"/>
</dbReference>
<evidence type="ECO:0000313" key="1">
    <source>
        <dbReference type="EMBL" id="RKF78235.1"/>
    </source>
</evidence>